<reference evidence="2" key="1">
    <citation type="journal article" date="2023" name="Plants (Basel)">
        <title>Genomic Analysis of Leptolyngbya boryana CZ1 Reveals Efficient Carbon Fixation Modules.</title>
        <authorList>
            <person name="Bai X."/>
            <person name="Wang H."/>
            <person name="Cheng W."/>
            <person name="Wang J."/>
            <person name="Ma M."/>
            <person name="Hu H."/>
            <person name="Song Z."/>
            <person name="Ma H."/>
            <person name="Fan Y."/>
            <person name="Du C."/>
            <person name="Xu J."/>
        </authorList>
    </citation>
    <scope>NUCLEOTIDE SEQUENCE</scope>
    <source>
        <strain evidence="2">CZ1</strain>
    </source>
</reference>
<sequence>MAKRSLKASSAGITRAKRAFERREWTQEYLASAVGLQTRQSVWKFFSGRPIERHLFIDICFQLDLDWQEIADLPSWDAPDVQPIAQEEISSTHTPLEITQEPIEIDEFQNWQWLQEKLYDRTQQRCSSLHTIFNGEKPLEQLYTDLSLLPALTCHRWVEATELQQLYIRHLSNSQQCHSPRNTNQLQDSTRDLKRRAQDLLAESPHLLIYGKPGSGKTTLLQSLALQHLTYEDALARVPFFIPLRRFTAELSRLPHEGIESFLFQQCQETGLRFPAFQQILREGRIIVLLDGLDELSQNDRNCLHSAVQDFAETYPNNRIVLTCRLGVPDICYRGFMAVELADLSDGQIQCFVQKWFAAFDTDRQDSAEIAQQFVDHLLQPHNYRLHDIAKTPLLLHVLCWVFREQQLFPTRRSRLYQTILELLLFRWDRLRNIDREASSVPLELADYMTLLSQIAELRFEVGQYFFEKKDILSAIFDYLIQLPEVSSSYEALLLESEAILRTLTVNTGLLVEQAHEVYSFSHLALQEYLTARRFFAQTRTKLPPSTIDSSSSCYPELLPSLAQKLQRSRWKTQHPFYHLASHVFDSRWHDVILLTIDLLSNSELLLELLKQQVDRSVQSNVNLRSFLQWLDQKASALSSSSHSMSALRAFYYSCNQDLEFVLATKLDESLLTKLPPNLALEARLSQLSHNIDQFLESPEPQQAQCISSMLNLKHPLLEPSIYVAFNQAREVFRAAEQQPIQLELWCRTQGIIWAEQLRELLMQICDLGCEWKFTSEQHQLKSYYWANVFLVDCLHRANSLSSEFQKTFKAKLLSLRELRRVDLQIFSSRAG</sequence>
<dbReference type="AlphaFoldDB" id="A0AA96WNR7"/>
<dbReference type="Pfam" id="PF22727">
    <property type="entry name" value="NCH2"/>
    <property type="match status" value="1"/>
</dbReference>
<dbReference type="PANTHER" id="PTHR46844">
    <property type="entry name" value="SLR5058 PROTEIN"/>
    <property type="match status" value="1"/>
</dbReference>
<proteinExistence type="predicted"/>
<evidence type="ECO:0000259" key="1">
    <source>
        <dbReference type="PROSITE" id="PS50837"/>
    </source>
</evidence>
<dbReference type="CDD" id="cd00009">
    <property type="entry name" value="AAA"/>
    <property type="match status" value="1"/>
</dbReference>
<organism evidence="2">
    <name type="scientific">Leptolyngbya boryana CZ1</name>
    <dbReference type="NCBI Taxonomy" id="3060204"/>
    <lineage>
        <taxon>Bacteria</taxon>
        <taxon>Bacillati</taxon>
        <taxon>Cyanobacteriota</taxon>
        <taxon>Cyanophyceae</taxon>
        <taxon>Leptolyngbyales</taxon>
        <taxon>Leptolyngbyaceae</taxon>
        <taxon>Leptolyngbya group</taxon>
        <taxon>Leptolyngbya</taxon>
    </lineage>
</organism>
<accession>A0AA96WNR7</accession>
<gene>
    <name evidence="2" type="ORF">Q2T42_16090</name>
</gene>
<dbReference type="InterPro" id="IPR007111">
    <property type="entry name" value="NACHT_NTPase"/>
</dbReference>
<dbReference type="Gene3D" id="3.40.50.300">
    <property type="entry name" value="P-loop containing nucleotide triphosphate hydrolases"/>
    <property type="match status" value="1"/>
</dbReference>
<feature type="domain" description="NACHT" evidence="1">
    <location>
        <begin position="205"/>
        <end position="325"/>
    </location>
</feature>
<protein>
    <submittedName>
        <fullName evidence="2">NACHT domain-containing protein</fullName>
    </submittedName>
</protein>
<dbReference type="SUPFAM" id="SSF52540">
    <property type="entry name" value="P-loop containing nucleoside triphosphate hydrolases"/>
    <property type="match status" value="1"/>
</dbReference>
<name>A0AA96WNR7_LEPBY</name>
<dbReference type="Pfam" id="PF05729">
    <property type="entry name" value="NACHT"/>
    <property type="match status" value="1"/>
</dbReference>
<dbReference type="InterPro" id="IPR054501">
    <property type="entry name" value="NCH2"/>
</dbReference>
<dbReference type="SMART" id="SM00382">
    <property type="entry name" value="AAA"/>
    <property type="match status" value="1"/>
</dbReference>
<evidence type="ECO:0000313" key="2">
    <source>
        <dbReference type="EMBL" id="WNZ43371.1"/>
    </source>
</evidence>
<dbReference type="EMBL" id="CP130144">
    <property type="protein sequence ID" value="WNZ43371.1"/>
    <property type="molecule type" value="Genomic_DNA"/>
</dbReference>
<dbReference type="RefSeq" id="WP_316425691.1">
    <property type="nucleotide sequence ID" value="NZ_CP130144.1"/>
</dbReference>
<dbReference type="PROSITE" id="PS50837">
    <property type="entry name" value="NACHT"/>
    <property type="match status" value="1"/>
</dbReference>
<dbReference type="InterPro" id="IPR003593">
    <property type="entry name" value="AAA+_ATPase"/>
</dbReference>
<dbReference type="InterPro" id="IPR027417">
    <property type="entry name" value="P-loop_NTPase"/>
</dbReference>
<reference evidence="2" key="2">
    <citation type="submission" date="2023-07" db="EMBL/GenBank/DDBJ databases">
        <authorList>
            <person name="Bai X.-H."/>
            <person name="Wang H.-H."/>
            <person name="Wang J."/>
            <person name="Ma M.-Y."/>
            <person name="Hu H.-H."/>
            <person name="Song Z.-L."/>
            <person name="Ma H.-G."/>
            <person name="Fan Y."/>
            <person name="Du C.-Y."/>
            <person name="Xu J.-C."/>
        </authorList>
    </citation>
    <scope>NUCLEOTIDE SEQUENCE</scope>
    <source>
        <strain evidence="2">CZ1</strain>
    </source>
</reference>
<dbReference type="PANTHER" id="PTHR46844:SF1">
    <property type="entry name" value="SLR5058 PROTEIN"/>
    <property type="match status" value="1"/>
</dbReference>